<dbReference type="SUPFAM" id="SSF102114">
    <property type="entry name" value="Radical SAM enzymes"/>
    <property type="match status" value="1"/>
</dbReference>
<dbReference type="Pfam" id="PF04055">
    <property type="entry name" value="Radical_SAM"/>
    <property type="match status" value="1"/>
</dbReference>
<keyword evidence="3" id="KW-0963">Cytoplasm</keyword>
<evidence type="ECO:0000313" key="6">
    <source>
        <dbReference type="Proteomes" id="UP000226079"/>
    </source>
</evidence>
<keyword evidence="3" id="KW-0479">Metal-binding</keyword>
<dbReference type="SFLD" id="SFLDF00288">
    <property type="entry name" value="HemN-like__clustered_with_nucl"/>
    <property type="match status" value="1"/>
</dbReference>
<dbReference type="PANTHER" id="PTHR13932:SF5">
    <property type="entry name" value="RADICAL S-ADENOSYL METHIONINE DOMAIN-CONTAINING PROTEIN 1, MITOCHONDRIAL"/>
    <property type="match status" value="1"/>
</dbReference>
<evidence type="ECO:0000256" key="1">
    <source>
        <dbReference type="ARBA" id="ARBA00006100"/>
    </source>
</evidence>
<comment type="similarity">
    <text evidence="1">Belongs to the anaerobic coproporphyrinogen-III oxidase family. HemW subfamily.</text>
</comment>
<evidence type="ECO:0000313" key="5">
    <source>
        <dbReference type="EMBL" id="PFG16139.1"/>
    </source>
</evidence>
<dbReference type="EMBL" id="PDJC01000001">
    <property type="protein sequence ID" value="PFG16139.1"/>
    <property type="molecule type" value="Genomic_DNA"/>
</dbReference>
<dbReference type="GO" id="GO:0004109">
    <property type="term" value="F:coproporphyrinogen oxidase activity"/>
    <property type="evidence" value="ECO:0007669"/>
    <property type="project" value="InterPro"/>
</dbReference>
<dbReference type="SMART" id="SM00729">
    <property type="entry name" value="Elp3"/>
    <property type="match status" value="1"/>
</dbReference>
<keyword evidence="3" id="KW-0143">Chaperone</keyword>
<dbReference type="PROSITE" id="PS51918">
    <property type="entry name" value="RADICAL_SAM"/>
    <property type="match status" value="1"/>
</dbReference>
<protein>
    <recommendedName>
        <fullName evidence="2 3">Heme chaperone HemW</fullName>
    </recommendedName>
</protein>
<dbReference type="InterPro" id="IPR007197">
    <property type="entry name" value="rSAM"/>
</dbReference>
<comment type="function">
    <text evidence="3">Probably acts as a heme chaperone, transferring heme to an unknown acceptor. Binds one molecule of heme per monomer, possibly covalently. Binds 1 [4Fe-4S] cluster. The cluster is coordinated with 3 cysteines and an exchangeable S-adenosyl-L-methionine.</text>
</comment>
<comment type="caution">
    <text evidence="5">The sequence shown here is derived from an EMBL/GenBank/DDBJ whole genome shotgun (WGS) entry which is preliminary data.</text>
</comment>
<evidence type="ECO:0000259" key="4">
    <source>
        <dbReference type="PROSITE" id="PS51918"/>
    </source>
</evidence>
<dbReference type="GO" id="GO:0046872">
    <property type="term" value="F:metal ion binding"/>
    <property type="evidence" value="ECO:0007669"/>
    <property type="project" value="UniProtKB-UniRule"/>
</dbReference>
<evidence type="ECO:0000256" key="2">
    <source>
        <dbReference type="ARBA" id="ARBA00017228"/>
    </source>
</evidence>
<dbReference type="SFLD" id="SFLDF00562">
    <property type="entry name" value="HemN-like__clustered_with_heat"/>
    <property type="match status" value="1"/>
</dbReference>
<dbReference type="SFLD" id="SFLDG01065">
    <property type="entry name" value="anaerobic_coproporphyrinogen-I"/>
    <property type="match status" value="1"/>
</dbReference>
<feature type="domain" description="Radical SAM core" evidence="4">
    <location>
        <begin position="24"/>
        <end position="266"/>
    </location>
</feature>
<proteinExistence type="inferred from homology"/>
<keyword evidence="3" id="KW-0949">S-adenosyl-L-methionine</keyword>
<keyword evidence="6" id="KW-1185">Reference proteome</keyword>
<keyword evidence="3" id="KW-0349">Heme</keyword>
<keyword evidence="3" id="KW-0004">4Fe-4S</keyword>
<dbReference type="Proteomes" id="UP000226079">
    <property type="component" value="Unassembled WGS sequence"/>
</dbReference>
<dbReference type="NCBIfam" id="TIGR00539">
    <property type="entry name" value="hemN_rel"/>
    <property type="match status" value="1"/>
</dbReference>
<reference evidence="5 6" key="1">
    <citation type="submission" date="2017-10" db="EMBL/GenBank/DDBJ databases">
        <title>Sequencing the genomes of 1000 actinobacteria strains.</title>
        <authorList>
            <person name="Klenk H.-P."/>
        </authorList>
    </citation>
    <scope>NUCLEOTIDE SEQUENCE [LARGE SCALE GENOMIC DNA]</scope>
    <source>
        <strain evidence="5 6">DSM 15597</strain>
    </source>
</reference>
<dbReference type="InterPro" id="IPR058240">
    <property type="entry name" value="rSAM_sf"/>
</dbReference>
<organism evidence="5 6">
    <name type="scientific">Propionicimonas paludicola</name>
    <dbReference type="NCBI Taxonomy" id="185243"/>
    <lineage>
        <taxon>Bacteria</taxon>
        <taxon>Bacillati</taxon>
        <taxon>Actinomycetota</taxon>
        <taxon>Actinomycetes</taxon>
        <taxon>Propionibacteriales</taxon>
        <taxon>Nocardioidaceae</taxon>
        <taxon>Propionicimonas</taxon>
    </lineage>
</organism>
<accession>A0A2A9CRG9</accession>
<dbReference type="InterPro" id="IPR004559">
    <property type="entry name" value="HemW-like"/>
</dbReference>
<name>A0A2A9CRG9_9ACTN</name>
<dbReference type="GO" id="GO:0005737">
    <property type="term" value="C:cytoplasm"/>
    <property type="evidence" value="ECO:0007669"/>
    <property type="project" value="UniProtKB-SubCell"/>
</dbReference>
<evidence type="ECO:0000256" key="3">
    <source>
        <dbReference type="RuleBase" id="RU364116"/>
    </source>
</evidence>
<dbReference type="GO" id="GO:0051539">
    <property type="term" value="F:4 iron, 4 sulfur cluster binding"/>
    <property type="evidence" value="ECO:0007669"/>
    <property type="project" value="UniProtKB-UniRule"/>
</dbReference>
<dbReference type="InterPro" id="IPR006638">
    <property type="entry name" value="Elp3/MiaA/NifB-like_rSAM"/>
</dbReference>
<dbReference type="Gene3D" id="3.30.750.200">
    <property type="match status" value="1"/>
</dbReference>
<dbReference type="InterPro" id="IPR034505">
    <property type="entry name" value="Coproporphyrinogen-III_oxidase"/>
</dbReference>
<gene>
    <name evidence="5" type="ORF">ATK74_0671</name>
</gene>
<dbReference type="AlphaFoldDB" id="A0A2A9CRG9"/>
<comment type="subcellular location">
    <subcellularLocation>
        <location evidence="3">Cytoplasm</location>
    </subcellularLocation>
</comment>
<keyword evidence="3" id="KW-0408">Iron</keyword>
<sequence length="403" mass="43596">MPSTPPPGDPAPADGALPPERLIGTEQRRLSAYVHVPYCSSRCGYCDFNTYTAAELGAEPGSGQDAYLAAARAEFALAARVLGPRPPLQTVFFGGGTPTLLPATELAGLLTGLRETFGLAPDCEVTTEANPESVDQAYLETLRAAGFNRLSLGMQSAVPSVLQVLERRHTPGRVAQVVDWARAAGFESISLDLIYANPHETLDQWRATIDAALALAPDHLSAYSLIVEPGTRLAARIGRGELPLPDSDQQADCYLIADEAFTAAGLVNYEVSNWARPGHEARHNLAYWHSDDWWGFGPGAHSHVNGVRWWNLRHPAGYTTALAGGSSPAQARELLTPDDRRVERVMLELRLIDGLPLDVLTGSEAARLPELVRAGLIDRTERSVRFTRSGRLLADGVIRNLLD</sequence>
<keyword evidence="3" id="KW-0411">Iron-sulfur</keyword>
<dbReference type="GO" id="GO:0006779">
    <property type="term" value="P:porphyrin-containing compound biosynthetic process"/>
    <property type="evidence" value="ECO:0007669"/>
    <property type="project" value="InterPro"/>
</dbReference>
<dbReference type="OrthoDB" id="9808022at2"/>
<dbReference type="CDD" id="cd01335">
    <property type="entry name" value="Radical_SAM"/>
    <property type="match status" value="1"/>
</dbReference>
<dbReference type="SFLD" id="SFLDS00029">
    <property type="entry name" value="Radical_SAM"/>
    <property type="match status" value="1"/>
</dbReference>
<dbReference type="RefSeq" id="WP_098459708.1">
    <property type="nucleotide sequence ID" value="NZ_PDJC01000001.1"/>
</dbReference>
<dbReference type="PANTHER" id="PTHR13932">
    <property type="entry name" value="COPROPORPHYRINIGEN III OXIDASE"/>
    <property type="match status" value="1"/>
</dbReference>